<accession>A0A2D1U282</accession>
<dbReference type="AlphaFoldDB" id="A0A2D1U282"/>
<dbReference type="RefSeq" id="WP_099437648.1">
    <property type="nucleotide sequence ID" value="NZ_CP024091.1"/>
</dbReference>
<dbReference type="PIRSF" id="PIRSF018266">
    <property type="entry name" value="FecR"/>
    <property type="match status" value="1"/>
</dbReference>
<sequence length="337" mass="38951">MSKHEFIALYEKYKAGNCSQEEREFLENFKDDYVLDDYEWTPEMGNKTEIHDVLYARLKEEAEPAESNIRKLNPIIRWLSVAAVLIIVSASIVLFYNHSGQVNNDVLPLVKFETRKGQKKQITLGDGTIVWLNSLSSLSLKNGFNDKTREVELTGEAYFDVAHKADKPFKVHTDQFDINVLGTAFNVKVYPDDKTAETTLIRGIISMQPKKYHNKTITVRPSQKVVIIKNDMLGSKIDVSGVQDIVIKKYQEVRDTAIVETAWTKNDLEIYDQKFSDIKTMLERWFDIQIIFKSEKIKDYKFTGTFTNESIIEVLNAFKRTGEFNYEIKEKTITISK</sequence>
<dbReference type="Pfam" id="PF04773">
    <property type="entry name" value="FecR"/>
    <property type="match status" value="1"/>
</dbReference>
<keyword evidence="1" id="KW-0472">Membrane</keyword>
<feature type="domain" description="Protein FecR C-terminal" evidence="3">
    <location>
        <begin position="271"/>
        <end position="335"/>
    </location>
</feature>
<keyword evidence="5" id="KW-1185">Reference proteome</keyword>
<dbReference type="PANTHER" id="PTHR30273:SF2">
    <property type="entry name" value="PROTEIN FECR"/>
    <property type="match status" value="1"/>
</dbReference>
<name>A0A2D1U282_9SPHI</name>
<dbReference type="GO" id="GO:0016989">
    <property type="term" value="F:sigma factor antagonist activity"/>
    <property type="evidence" value="ECO:0007669"/>
    <property type="project" value="TreeGrafter"/>
</dbReference>
<dbReference type="InterPro" id="IPR012373">
    <property type="entry name" value="Ferrdict_sens_TM"/>
</dbReference>
<keyword evidence="1" id="KW-1133">Transmembrane helix</keyword>
<reference evidence="4 5" key="1">
    <citation type="submission" date="2017-10" db="EMBL/GenBank/DDBJ databases">
        <title>Whole genome of Pedobacter ginsengisoli T01R-27 isolated from tomato rhizosphere.</title>
        <authorList>
            <person name="Weon H.-Y."/>
            <person name="Lee S.A."/>
            <person name="Sang M.K."/>
            <person name="Song J."/>
        </authorList>
    </citation>
    <scope>NUCLEOTIDE SEQUENCE [LARGE SCALE GENOMIC DNA]</scope>
    <source>
        <strain evidence="4 5">T01R-27</strain>
    </source>
</reference>
<evidence type="ECO:0000259" key="2">
    <source>
        <dbReference type="Pfam" id="PF04773"/>
    </source>
</evidence>
<dbReference type="OrthoDB" id="1523735at2"/>
<evidence type="ECO:0008006" key="6">
    <source>
        <dbReference type="Google" id="ProtNLM"/>
    </source>
</evidence>
<dbReference type="Pfam" id="PF16344">
    <property type="entry name" value="FecR_C"/>
    <property type="match status" value="1"/>
</dbReference>
<dbReference type="EMBL" id="CP024091">
    <property type="protein sequence ID" value="ATP55703.1"/>
    <property type="molecule type" value="Genomic_DNA"/>
</dbReference>
<proteinExistence type="predicted"/>
<dbReference type="Proteomes" id="UP000223749">
    <property type="component" value="Chromosome"/>
</dbReference>
<dbReference type="Gene3D" id="2.60.120.1440">
    <property type="match status" value="1"/>
</dbReference>
<dbReference type="PANTHER" id="PTHR30273">
    <property type="entry name" value="PERIPLASMIC SIGNAL SENSOR AND SIGMA FACTOR ACTIVATOR FECR-RELATED"/>
    <property type="match status" value="1"/>
</dbReference>
<evidence type="ECO:0000259" key="3">
    <source>
        <dbReference type="Pfam" id="PF16344"/>
    </source>
</evidence>
<feature type="domain" description="FecR protein" evidence="2">
    <location>
        <begin position="112"/>
        <end position="205"/>
    </location>
</feature>
<protein>
    <recommendedName>
        <fullName evidence="6">Anti-sigma factor</fullName>
    </recommendedName>
</protein>
<organism evidence="4 5">
    <name type="scientific">Pedobacter ginsengisoli</name>
    <dbReference type="NCBI Taxonomy" id="363852"/>
    <lineage>
        <taxon>Bacteria</taxon>
        <taxon>Pseudomonadati</taxon>
        <taxon>Bacteroidota</taxon>
        <taxon>Sphingobacteriia</taxon>
        <taxon>Sphingobacteriales</taxon>
        <taxon>Sphingobacteriaceae</taxon>
        <taxon>Pedobacter</taxon>
    </lineage>
</organism>
<dbReference type="InterPro" id="IPR006860">
    <property type="entry name" value="FecR"/>
</dbReference>
<evidence type="ECO:0000313" key="5">
    <source>
        <dbReference type="Proteomes" id="UP000223749"/>
    </source>
</evidence>
<dbReference type="Gene3D" id="3.55.50.30">
    <property type="match status" value="1"/>
</dbReference>
<gene>
    <name evidence="4" type="ORF">CPT03_04085</name>
</gene>
<evidence type="ECO:0000313" key="4">
    <source>
        <dbReference type="EMBL" id="ATP55703.1"/>
    </source>
</evidence>
<keyword evidence="1" id="KW-0812">Transmembrane</keyword>
<evidence type="ECO:0000256" key="1">
    <source>
        <dbReference type="SAM" id="Phobius"/>
    </source>
</evidence>
<feature type="transmembrane region" description="Helical" evidence="1">
    <location>
        <begin position="75"/>
        <end position="96"/>
    </location>
</feature>
<dbReference type="InterPro" id="IPR032508">
    <property type="entry name" value="FecR_C"/>
</dbReference>
<dbReference type="KEGG" id="pgs:CPT03_04085"/>